<feature type="domain" description="CRISPR type III-associated protein" evidence="2">
    <location>
        <begin position="8"/>
        <end position="171"/>
    </location>
</feature>
<evidence type="ECO:0000313" key="3">
    <source>
        <dbReference type="EMBL" id="OQK17972.1"/>
    </source>
</evidence>
<sequence length="393" mass="43915">MQKIQADYEIVTPMFIGGGDKQEEPEIRPPSIKGALRFWWRALQWGECLKNAGNNAEQALHELHKQEAVLFGAAFKDNKYGQGKVLLKVKKFPSKTANILNLSSGQQYLLGQGLYHFRDGLLQQALASQQHFSVILKLDNNIDAQPIIDALMLFGLLGGLGSRARKGWGSVAIQSLTLTDKENNSQKIAIPDNKDSYKKTINTILTSLPSSLPPFTAFSGHTRIDLSATTSKLPESLLTEMGEQMQMYRSYGRNGGSGHKVNGKDAEQNFKEDHDLILSFAQGQRVSEPPRRAVFGLPHNYFYSNGTKVDVDAEAEQGKTSRRASPLMIHIHQFPSGESIAVQSLLKADFLPEGRRIQLKDIKGKKTQMLKCDVDWTVITDYLERFQQGERII</sequence>
<organism evidence="3 4">
    <name type="scientific">Methyloprofundus sedimenti</name>
    <dbReference type="NCBI Taxonomy" id="1420851"/>
    <lineage>
        <taxon>Bacteria</taxon>
        <taxon>Pseudomonadati</taxon>
        <taxon>Pseudomonadota</taxon>
        <taxon>Gammaproteobacteria</taxon>
        <taxon>Methylococcales</taxon>
        <taxon>Methylococcaceae</taxon>
        <taxon>Methyloprofundus</taxon>
    </lineage>
</organism>
<dbReference type="GO" id="GO:0051607">
    <property type="term" value="P:defense response to virus"/>
    <property type="evidence" value="ECO:0007669"/>
    <property type="project" value="UniProtKB-KW"/>
</dbReference>
<comment type="caution">
    <text evidence="3">The sequence shown here is derived from an EMBL/GenBank/DDBJ whole genome shotgun (WGS) entry which is preliminary data.</text>
</comment>
<dbReference type="STRING" id="1420851.AU255_08980"/>
<protein>
    <recommendedName>
        <fullName evidence="2">CRISPR type III-associated protein domain-containing protein</fullName>
    </recommendedName>
</protein>
<accession>A0A1V8M902</accession>
<dbReference type="AlphaFoldDB" id="A0A1V8M902"/>
<name>A0A1V8M902_9GAMM</name>
<dbReference type="EMBL" id="LPUF01000001">
    <property type="protein sequence ID" value="OQK17972.1"/>
    <property type="molecule type" value="Genomic_DNA"/>
</dbReference>
<dbReference type="InterPro" id="IPR005537">
    <property type="entry name" value="RAMP_III_fam"/>
</dbReference>
<evidence type="ECO:0000313" key="4">
    <source>
        <dbReference type="Proteomes" id="UP000191980"/>
    </source>
</evidence>
<evidence type="ECO:0000259" key="2">
    <source>
        <dbReference type="Pfam" id="PF03787"/>
    </source>
</evidence>
<dbReference type="Pfam" id="PF03787">
    <property type="entry name" value="RAMPs"/>
    <property type="match status" value="1"/>
</dbReference>
<reference evidence="3 4" key="1">
    <citation type="submission" date="2015-12" db="EMBL/GenBank/DDBJ databases">
        <authorList>
            <person name="Shamseldin A."/>
            <person name="Moawad H."/>
            <person name="Abd El-Rahim W.M."/>
            <person name="Sadowsky M.J."/>
        </authorList>
    </citation>
    <scope>NUCLEOTIDE SEQUENCE [LARGE SCALE GENOMIC DNA]</scope>
    <source>
        <strain evidence="3 4">WF1</strain>
    </source>
</reference>
<evidence type="ECO:0000256" key="1">
    <source>
        <dbReference type="ARBA" id="ARBA00023118"/>
    </source>
</evidence>
<dbReference type="Proteomes" id="UP000191980">
    <property type="component" value="Unassembled WGS sequence"/>
</dbReference>
<dbReference type="NCBIfam" id="TIGR01894">
    <property type="entry name" value="cas_TM1795_cmr1"/>
    <property type="match status" value="1"/>
</dbReference>
<proteinExistence type="predicted"/>
<gene>
    <name evidence="3" type="ORF">AU255_08980</name>
</gene>
<dbReference type="InterPro" id="IPR007522">
    <property type="entry name" value="CRISPR-assoc_prot_TM1795"/>
</dbReference>
<dbReference type="OrthoDB" id="190500at2"/>
<dbReference type="RefSeq" id="WP_080522576.1">
    <property type="nucleotide sequence ID" value="NZ_LPUF01000001.1"/>
</dbReference>
<keyword evidence="1" id="KW-0051">Antiviral defense</keyword>
<keyword evidence="4" id="KW-1185">Reference proteome</keyword>